<gene>
    <name evidence="1" type="ORF">GPUH_LOCUS12262</name>
</gene>
<protein>
    <submittedName>
        <fullName evidence="3">Ion_trans domain-containing protein</fullName>
    </submittedName>
</protein>
<evidence type="ECO:0000313" key="2">
    <source>
        <dbReference type="Proteomes" id="UP000271098"/>
    </source>
</evidence>
<reference evidence="1 2" key="2">
    <citation type="submission" date="2018-11" db="EMBL/GenBank/DDBJ databases">
        <authorList>
            <consortium name="Pathogen Informatics"/>
        </authorList>
    </citation>
    <scope>NUCLEOTIDE SEQUENCE [LARGE SCALE GENOMIC DNA]</scope>
</reference>
<accession>A0A183DU71</accession>
<organism evidence="3">
    <name type="scientific">Gongylonema pulchrum</name>
    <dbReference type="NCBI Taxonomy" id="637853"/>
    <lineage>
        <taxon>Eukaryota</taxon>
        <taxon>Metazoa</taxon>
        <taxon>Ecdysozoa</taxon>
        <taxon>Nematoda</taxon>
        <taxon>Chromadorea</taxon>
        <taxon>Rhabditida</taxon>
        <taxon>Spirurina</taxon>
        <taxon>Spiruromorpha</taxon>
        <taxon>Spiruroidea</taxon>
        <taxon>Gongylonematidae</taxon>
        <taxon>Gongylonema</taxon>
    </lineage>
</organism>
<name>A0A183DU71_9BILA</name>
<evidence type="ECO:0000313" key="3">
    <source>
        <dbReference type="WBParaSite" id="GPUH_0001227601-mRNA-1"/>
    </source>
</evidence>
<dbReference type="AlphaFoldDB" id="A0A183DU71"/>
<dbReference type="Proteomes" id="UP000271098">
    <property type="component" value="Unassembled WGS sequence"/>
</dbReference>
<sequence>MSGFDAVFLSKREFQGVRNIFELMAFFLTLLPDYISRLSFSTLSLDGASQLSPLSSVLNDTFILMLFSEAAISGFIFRRQLATTKDYHGQVNDFGDEDKPIWAIFSSYS</sequence>
<dbReference type="EMBL" id="UYRT01079174">
    <property type="protein sequence ID" value="VDN20152.1"/>
    <property type="molecule type" value="Genomic_DNA"/>
</dbReference>
<dbReference type="WBParaSite" id="GPUH_0001227601-mRNA-1">
    <property type="protein sequence ID" value="GPUH_0001227601-mRNA-1"/>
    <property type="gene ID" value="GPUH_0001227601"/>
</dbReference>
<evidence type="ECO:0000313" key="1">
    <source>
        <dbReference type="EMBL" id="VDN20152.1"/>
    </source>
</evidence>
<keyword evidence="2" id="KW-1185">Reference proteome</keyword>
<reference evidence="3" key="1">
    <citation type="submission" date="2016-06" db="UniProtKB">
        <authorList>
            <consortium name="WormBaseParasite"/>
        </authorList>
    </citation>
    <scope>IDENTIFICATION</scope>
</reference>
<proteinExistence type="predicted"/>